<organism evidence="2 3">
    <name type="scientific">Mesorhizobium mediterraneum</name>
    <dbReference type="NCBI Taxonomy" id="43617"/>
    <lineage>
        <taxon>Bacteria</taxon>
        <taxon>Pseudomonadati</taxon>
        <taxon>Pseudomonadota</taxon>
        <taxon>Alphaproteobacteria</taxon>
        <taxon>Hyphomicrobiales</taxon>
        <taxon>Phyllobacteriaceae</taxon>
        <taxon>Mesorhizobium</taxon>
    </lineage>
</organism>
<keyword evidence="3" id="KW-1185">Reference proteome</keyword>
<comment type="caution">
    <text evidence="2">The sequence shown here is derived from an EMBL/GenBank/DDBJ whole genome shotgun (WGS) entry which is preliminary data.</text>
</comment>
<dbReference type="CDD" id="cd04301">
    <property type="entry name" value="NAT_SF"/>
    <property type="match status" value="1"/>
</dbReference>
<proteinExistence type="predicted"/>
<dbReference type="Proteomes" id="UP000216215">
    <property type="component" value="Unassembled WGS sequence"/>
</dbReference>
<dbReference type="EMBL" id="NPKI01000043">
    <property type="protein sequence ID" value="PAP98630.1"/>
    <property type="molecule type" value="Genomic_DNA"/>
</dbReference>
<dbReference type="Gene3D" id="3.40.630.30">
    <property type="match status" value="1"/>
</dbReference>
<dbReference type="AlphaFoldDB" id="A0AB36R1M5"/>
<reference evidence="3" key="1">
    <citation type="submission" date="2017-08" db="EMBL/GenBank/DDBJ databases">
        <title>Mesorhizobium wenxinae sp. nov., a novel rhizobial species isolated from root nodules of chickpea (Cicer arietinum L.).</title>
        <authorList>
            <person name="Zhang J."/>
        </authorList>
    </citation>
    <scope>NUCLEOTIDE SEQUENCE [LARGE SCALE GENOMIC DNA]</scope>
    <source>
        <strain evidence="3">USDA 3392</strain>
    </source>
</reference>
<dbReference type="PROSITE" id="PS51186">
    <property type="entry name" value="GNAT"/>
    <property type="match status" value="1"/>
</dbReference>
<name>A0AB36R1M5_9HYPH</name>
<sequence length="143" mass="15781">MPWLAELQAGEEFNRWISTPPPVAELRTEIEGKLVDIAAGRGHYIVARWAGMPAGYGAAYLTPCRRRAHIEVGVRPDHFHKGIGTAIVDVLIQYKRAAFLERLLAVVDARNKACLTLLRSRGFFEAQPAPRPGLVSLVQDPGN</sequence>
<evidence type="ECO:0000313" key="3">
    <source>
        <dbReference type="Proteomes" id="UP000216215"/>
    </source>
</evidence>
<dbReference type="SUPFAM" id="SSF55729">
    <property type="entry name" value="Acyl-CoA N-acyltransferases (Nat)"/>
    <property type="match status" value="1"/>
</dbReference>
<evidence type="ECO:0000259" key="1">
    <source>
        <dbReference type="PROSITE" id="PS51186"/>
    </source>
</evidence>
<protein>
    <recommendedName>
        <fullName evidence="1">N-acetyltransferase domain-containing protein</fullName>
    </recommendedName>
</protein>
<feature type="domain" description="N-acetyltransferase" evidence="1">
    <location>
        <begin position="1"/>
        <end position="142"/>
    </location>
</feature>
<evidence type="ECO:0000313" key="2">
    <source>
        <dbReference type="EMBL" id="PAP98630.1"/>
    </source>
</evidence>
<dbReference type="InterPro" id="IPR000182">
    <property type="entry name" value="GNAT_dom"/>
</dbReference>
<accession>A0AB36R1M5</accession>
<dbReference type="InterPro" id="IPR016181">
    <property type="entry name" value="Acyl_CoA_acyltransferase"/>
</dbReference>
<dbReference type="Pfam" id="PF00583">
    <property type="entry name" value="Acetyltransf_1"/>
    <property type="match status" value="1"/>
</dbReference>
<gene>
    <name evidence="2" type="ORF">CIT25_29510</name>
</gene>
<dbReference type="GO" id="GO:0016747">
    <property type="term" value="F:acyltransferase activity, transferring groups other than amino-acyl groups"/>
    <property type="evidence" value="ECO:0007669"/>
    <property type="project" value="InterPro"/>
</dbReference>